<dbReference type="AlphaFoldDB" id="A0A7K6RZ24"/>
<feature type="non-terminal residue" evidence="3">
    <location>
        <position position="1"/>
    </location>
</feature>
<dbReference type="GO" id="GO:0022625">
    <property type="term" value="C:cytosolic large ribosomal subunit"/>
    <property type="evidence" value="ECO:0007669"/>
    <property type="project" value="InterPro"/>
</dbReference>
<dbReference type="InterPro" id="IPR045059">
    <property type="entry name" value="Ribosomal_uL29_euk"/>
</dbReference>
<organism evidence="3 4">
    <name type="scientific">Rhynochetos jubatus</name>
    <name type="common">kagu</name>
    <dbReference type="NCBI Taxonomy" id="54386"/>
    <lineage>
        <taxon>Eukaryota</taxon>
        <taxon>Metazoa</taxon>
        <taxon>Chordata</taxon>
        <taxon>Craniata</taxon>
        <taxon>Vertebrata</taxon>
        <taxon>Euteleostomi</taxon>
        <taxon>Archelosauria</taxon>
        <taxon>Archosauria</taxon>
        <taxon>Dinosauria</taxon>
        <taxon>Saurischia</taxon>
        <taxon>Theropoda</taxon>
        <taxon>Coelurosauria</taxon>
        <taxon>Aves</taxon>
        <taxon>Neognathae</taxon>
        <taxon>Neoaves</taxon>
        <taxon>Phaethontimorphae</taxon>
        <taxon>Eurypygiformes</taxon>
        <taxon>Rhynochetidae</taxon>
        <taxon>Rhynochetos</taxon>
    </lineage>
</organism>
<dbReference type="PANTHER" id="PTHR45722">
    <property type="entry name" value="60S RIBOSOMAL PROTEIN L35"/>
    <property type="match status" value="1"/>
</dbReference>
<evidence type="ECO:0000256" key="2">
    <source>
        <dbReference type="SAM" id="MobiDB-lite"/>
    </source>
</evidence>
<dbReference type="PANTHER" id="PTHR45722:SF2">
    <property type="entry name" value="LARGE RIBOSOMAL SUBUNIT PROTEIN UL29-RELATED"/>
    <property type="match status" value="1"/>
</dbReference>
<name>A0A7K6RZ24_9AVES</name>
<gene>
    <name evidence="3" type="primary">Rpl35_1</name>
    <name evidence="3" type="ORF">RHYJUB_R12882</name>
</gene>
<dbReference type="Proteomes" id="UP000570016">
    <property type="component" value="Unassembled WGS sequence"/>
</dbReference>
<dbReference type="Gene3D" id="1.10.287.310">
    <property type="match status" value="1"/>
</dbReference>
<comment type="caution">
    <text evidence="3">The sequence shown here is derived from an EMBL/GenBank/DDBJ whole genome shotgun (WGS) entry which is preliminary data.</text>
</comment>
<protein>
    <recommendedName>
        <fullName evidence="1">Large ribosomal subunit protein uL29</fullName>
    </recommendedName>
</protein>
<dbReference type="GO" id="GO:0003735">
    <property type="term" value="F:structural constituent of ribosome"/>
    <property type="evidence" value="ECO:0007669"/>
    <property type="project" value="InterPro"/>
</dbReference>
<evidence type="ECO:0000313" key="4">
    <source>
        <dbReference type="Proteomes" id="UP000570016"/>
    </source>
</evidence>
<evidence type="ECO:0000256" key="1">
    <source>
        <dbReference type="ARBA" id="ARBA00035204"/>
    </source>
</evidence>
<dbReference type="GO" id="GO:0003729">
    <property type="term" value="F:mRNA binding"/>
    <property type="evidence" value="ECO:0007669"/>
    <property type="project" value="TreeGrafter"/>
</dbReference>
<feature type="region of interest" description="Disordered" evidence="2">
    <location>
        <begin position="67"/>
        <end position="97"/>
    </location>
</feature>
<evidence type="ECO:0000313" key="3">
    <source>
        <dbReference type="EMBL" id="NWW90864.1"/>
    </source>
</evidence>
<dbReference type="EMBL" id="VZRY01003446">
    <property type="protein sequence ID" value="NWW90864.1"/>
    <property type="molecule type" value="Genomic_DNA"/>
</dbReference>
<dbReference type="GO" id="GO:0006412">
    <property type="term" value="P:translation"/>
    <property type="evidence" value="ECO:0007669"/>
    <property type="project" value="InterPro"/>
</dbReference>
<keyword evidence="4" id="KW-1185">Reference proteome</keyword>
<sequence length="116" mass="13606">LRGKDEEEPLVQLDDQKLDQAQCYVVKVLGESDFKLCKIDVVSKSTARAVTVISLYQKENLREFYKGRKHKPPEQWPKMAHGWRHTQNEHKDSLRPKTVNKRNKKLYPTQRFTVGA</sequence>
<feature type="compositionally biased region" description="Basic and acidic residues" evidence="2">
    <location>
        <begin position="86"/>
        <end position="95"/>
    </location>
</feature>
<dbReference type="GO" id="GO:0000463">
    <property type="term" value="P:maturation of LSU-rRNA from tricistronic rRNA transcript (SSU-rRNA, 5.8S rRNA, LSU-rRNA)"/>
    <property type="evidence" value="ECO:0007669"/>
    <property type="project" value="InterPro"/>
</dbReference>
<proteinExistence type="predicted"/>
<reference evidence="3 4" key="1">
    <citation type="submission" date="2019-09" db="EMBL/GenBank/DDBJ databases">
        <title>Bird 10,000 Genomes (B10K) Project - Family phase.</title>
        <authorList>
            <person name="Zhang G."/>
        </authorList>
    </citation>
    <scope>NUCLEOTIDE SEQUENCE [LARGE SCALE GENOMIC DNA]</scope>
    <source>
        <strain evidence="3">B10K-DU-029-58</strain>
        <tissue evidence="3">Muscle</tissue>
    </source>
</reference>
<dbReference type="InterPro" id="IPR036049">
    <property type="entry name" value="Ribosomal_uL29_sf"/>
</dbReference>
<feature type="non-terminal residue" evidence="3">
    <location>
        <position position="116"/>
    </location>
</feature>
<dbReference type="OrthoDB" id="528635at2759"/>
<accession>A0A7K6RZ24</accession>